<name>A0A1I1PSU6_RUMAL</name>
<dbReference type="EMBL" id="FOKQ01000035">
    <property type="protein sequence ID" value="SFD10678.1"/>
    <property type="molecule type" value="Genomic_DNA"/>
</dbReference>
<evidence type="ECO:0000313" key="2">
    <source>
        <dbReference type="Proteomes" id="UP000182192"/>
    </source>
</evidence>
<proteinExistence type="predicted"/>
<dbReference type="Proteomes" id="UP000182192">
    <property type="component" value="Unassembled WGS sequence"/>
</dbReference>
<gene>
    <name evidence="1" type="ORF">SAMN02910406_03118</name>
</gene>
<accession>A0A1I1PSU6</accession>
<dbReference type="RefSeq" id="WP_074962920.1">
    <property type="nucleotide sequence ID" value="NZ_FOKQ01000035.1"/>
</dbReference>
<reference evidence="1 2" key="1">
    <citation type="submission" date="2016-10" db="EMBL/GenBank/DDBJ databases">
        <authorList>
            <person name="de Groot N.N."/>
        </authorList>
    </citation>
    <scope>NUCLEOTIDE SEQUENCE [LARGE SCALE GENOMIC DNA]</scope>
    <source>
        <strain evidence="1 2">AR67</strain>
    </source>
</reference>
<sequence>MAVIMYSGLRNKILDEYYEFREEQHRLQSKDVYENAYEIVIKQNIKDLICDENVTLTSEHKLALMLSNNTLDEIYNDWLDKDGENLEDIPDTITETADRLMSNVSSKSLLIWRGFLAENRLDLNTIIINMGNSMDKDIFQLKEVDNDYAVYHINKNNAVETLTSVDELRSVYDNALNKYSKAMINSGEKEYTNVLIGIPNVRTPIADFRDFCPDWRERGSTSSYIKEVWDSFLKDHELPEDTTKISFHATSTYYVGGIDENGHERKDNYSKYEEDDSFYLFEYNNELAIRYGFESELDFPIEDTIIDPSVLSKDYEDILEKYSTALSRGTYNYVDVCITKSDESEIHEDFERICPDWEERAQINTQPRHRR</sequence>
<protein>
    <submittedName>
        <fullName evidence="1">Uncharacterized protein</fullName>
    </submittedName>
</protein>
<dbReference type="AlphaFoldDB" id="A0A1I1PSU6"/>
<organism evidence="1 2">
    <name type="scientific">Ruminococcus albus</name>
    <dbReference type="NCBI Taxonomy" id="1264"/>
    <lineage>
        <taxon>Bacteria</taxon>
        <taxon>Bacillati</taxon>
        <taxon>Bacillota</taxon>
        <taxon>Clostridia</taxon>
        <taxon>Eubacteriales</taxon>
        <taxon>Oscillospiraceae</taxon>
        <taxon>Ruminococcus</taxon>
    </lineage>
</organism>
<evidence type="ECO:0000313" key="1">
    <source>
        <dbReference type="EMBL" id="SFD10678.1"/>
    </source>
</evidence>
<dbReference type="OrthoDB" id="9806961at2"/>